<dbReference type="Pfam" id="PF00501">
    <property type="entry name" value="AMP-binding"/>
    <property type="match status" value="1"/>
</dbReference>
<evidence type="ECO:0000256" key="2">
    <source>
        <dbReference type="ARBA" id="ARBA00022598"/>
    </source>
</evidence>
<comment type="caution">
    <text evidence="5">The sequence shown here is derived from an EMBL/GenBank/DDBJ whole genome shotgun (WGS) entry which is preliminary data.</text>
</comment>
<dbReference type="Proteomes" id="UP000655208">
    <property type="component" value="Unassembled WGS sequence"/>
</dbReference>
<dbReference type="PROSITE" id="PS00455">
    <property type="entry name" value="AMP_BINDING"/>
    <property type="match status" value="1"/>
</dbReference>
<dbReference type="SUPFAM" id="SSF56801">
    <property type="entry name" value="Acetyl-CoA synthetase-like"/>
    <property type="match status" value="1"/>
</dbReference>
<dbReference type="InterPro" id="IPR042099">
    <property type="entry name" value="ANL_N_sf"/>
</dbReference>
<dbReference type="PANTHER" id="PTHR43201:SF5">
    <property type="entry name" value="MEDIUM-CHAIN ACYL-COA LIGASE ACSF2, MITOCHONDRIAL"/>
    <property type="match status" value="1"/>
</dbReference>
<name>A0A917T951_9ACTN</name>
<dbReference type="InterPro" id="IPR025110">
    <property type="entry name" value="AMP-bd_C"/>
</dbReference>
<dbReference type="GO" id="GO:0031956">
    <property type="term" value="F:medium-chain fatty acid-CoA ligase activity"/>
    <property type="evidence" value="ECO:0007669"/>
    <property type="project" value="TreeGrafter"/>
</dbReference>
<evidence type="ECO:0000259" key="4">
    <source>
        <dbReference type="Pfam" id="PF13193"/>
    </source>
</evidence>
<dbReference type="InterPro" id="IPR045851">
    <property type="entry name" value="AMP-bd_C_sf"/>
</dbReference>
<evidence type="ECO:0000259" key="3">
    <source>
        <dbReference type="Pfam" id="PF00501"/>
    </source>
</evidence>
<dbReference type="PANTHER" id="PTHR43201">
    <property type="entry name" value="ACYL-COA SYNTHETASE"/>
    <property type="match status" value="1"/>
</dbReference>
<feature type="domain" description="AMP-binding enzyme C-terminal" evidence="4">
    <location>
        <begin position="428"/>
        <end position="503"/>
    </location>
</feature>
<evidence type="ECO:0000313" key="5">
    <source>
        <dbReference type="EMBL" id="GGM15046.1"/>
    </source>
</evidence>
<dbReference type="InterPro" id="IPR020845">
    <property type="entry name" value="AMP-binding_CS"/>
</dbReference>
<gene>
    <name evidence="5" type="ORF">GCM10011594_38810</name>
</gene>
<dbReference type="Gene3D" id="3.40.50.12780">
    <property type="entry name" value="N-terminal domain of ligase-like"/>
    <property type="match status" value="1"/>
</dbReference>
<keyword evidence="6" id="KW-1185">Reference proteome</keyword>
<dbReference type="GO" id="GO:0006631">
    <property type="term" value="P:fatty acid metabolic process"/>
    <property type="evidence" value="ECO:0007669"/>
    <property type="project" value="TreeGrafter"/>
</dbReference>
<keyword evidence="2" id="KW-0436">Ligase</keyword>
<dbReference type="EMBL" id="BMNA01000013">
    <property type="protein sequence ID" value="GGM15046.1"/>
    <property type="molecule type" value="Genomic_DNA"/>
</dbReference>
<comment type="similarity">
    <text evidence="1">Belongs to the ATP-dependent AMP-binding enzyme family.</text>
</comment>
<protein>
    <submittedName>
        <fullName evidence="5">Malonyl-CoA synthase</fullName>
    </submittedName>
</protein>
<organism evidence="5 6">
    <name type="scientific">Nakamurella endophytica</name>
    <dbReference type="NCBI Taxonomy" id="1748367"/>
    <lineage>
        <taxon>Bacteria</taxon>
        <taxon>Bacillati</taxon>
        <taxon>Actinomycetota</taxon>
        <taxon>Actinomycetes</taxon>
        <taxon>Nakamurellales</taxon>
        <taxon>Nakamurellaceae</taxon>
        <taxon>Nakamurella</taxon>
    </lineage>
</organism>
<dbReference type="Pfam" id="PF13193">
    <property type="entry name" value="AMP-binding_C"/>
    <property type="match status" value="1"/>
</dbReference>
<evidence type="ECO:0000256" key="1">
    <source>
        <dbReference type="ARBA" id="ARBA00006432"/>
    </source>
</evidence>
<proteinExistence type="inferred from homology"/>
<feature type="domain" description="AMP-dependent synthetase/ligase" evidence="3">
    <location>
        <begin position="35"/>
        <end position="378"/>
    </location>
</feature>
<accession>A0A917T951</accession>
<reference evidence="5" key="2">
    <citation type="submission" date="2020-09" db="EMBL/GenBank/DDBJ databases">
        <authorList>
            <person name="Sun Q."/>
            <person name="Zhou Y."/>
        </authorList>
    </citation>
    <scope>NUCLEOTIDE SEQUENCE</scope>
    <source>
        <strain evidence="5">CGMCC 4.7308</strain>
    </source>
</reference>
<dbReference type="Gene3D" id="3.30.300.30">
    <property type="match status" value="1"/>
</dbReference>
<sequence>MPVGEDAVPVGDDAVPLGEDAVPVRAAVGGPFPVRWRDTVAVVDREGRRRTSYGELDDLADRVAAAWRADGLRPGDRVGLFLPNCVELVVGFLAAFRAGLVAVPVNTRYEGAQVRYVLDRAGAAAVVVHRRFAGRLPADDARPQWVVGPDTDTWRDLPVAVRPPEPRPADRPAVLLFTSGTTGHPKGVTHTLGSVTASVEQLVAQRRFTAGERLLVSLAFCHVAGLLGQVLPGLAVGATLVLHDGFRADAVAAEIDRAAVTRLELLPGQLAELVDRLEAAPPSARPLRGCVAGGDAVPVDVQARFEALTGCRVSQVCGMTECFDYAMTPLTGPTRPGSVGVPAPGTTIQVRDGSGAVLGPDEVGELWVRGPSVMAGYWDDPAATAETLVDGWLATGDLGRLDGDGWLWFVGRRKQIIVRGGSNISPAEVEAALLAAPGVVAAVVVGVPDRRLGQRVAAFLVPRGPGAIDLDAVRRTLQGRLAEYQRPEWLWTVDELPTNPVGKPDRVALAALAQHRTR</sequence>
<dbReference type="InterPro" id="IPR000873">
    <property type="entry name" value="AMP-dep_synth/lig_dom"/>
</dbReference>
<reference evidence="5" key="1">
    <citation type="journal article" date="2014" name="Int. J. Syst. Evol. Microbiol.">
        <title>Complete genome sequence of Corynebacterium casei LMG S-19264T (=DSM 44701T), isolated from a smear-ripened cheese.</title>
        <authorList>
            <consortium name="US DOE Joint Genome Institute (JGI-PGF)"/>
            <person name="Walter F."/>
            <person name="Albersmeier A."/>
            <person name="Kalinowski J."/>
            <person name="Ruckert C."/>
        </authorList>
    </citation>
    <scope>NUCLEOTIDE SEQUENCE</scope>
    <source>
        <strain evidence="5">CGMCC 4.7308</strain>
    </source>
</reference>
<dbReference type="AlphaFoldDB" id="A0A917T951"/>
<evidence type="ECO:0000313" key="6">
    <source>
        <dbReference type="Proteomes" id="UP000655208"/>
    </source>
</evidence>